<organism evidence="1">
    <name type="scientific">Vibrio parahaemolyticus</name>
    <dbReference type="NCBI Taxonomy" id="670"/>
    <lineage>
        <taxon>Bacteria</taxon>
        <taxon>Pseudomonadati</taxon>
        <taxon>Pseudomonadota</taxon>
        <taxon>Gammaproteobacteria</taxon>
        <taxon>Vibrionales</taxon>
        <taxon>Vibrionaceae</taxon>
        <taxon>Vibrio</taxon>
    </lineage>
</organism>
<proteinExistence type="predicted"/>
<evidence type="ECO:0000313" key="1">
    <source>
        <dbReference type="EMBL" id="AJP18250.1"/>
    </source>
</evidence>
<gene>
    <name evidence="1" type="ORF">pVPH1_0078</name>
</gene>
<dbReference type="AlphaFoldDB" id="A0A0C5H146"/>
<sequence length="113" mass="12187">MTKKERMMNFKSILIAALLGAAGGFGGSYYFMVKETAALHDRLALTPPVVVVDFTKIASSYPSGADEAEIEQLMLKTNNAIFKLKEAGYLIIDGAATLGAPEDIYLPSEVILE</sequence>
<keyword evidence="1" id="KW-0614">Plasmid</keyword>
<protein>
    <submittedName>
        <fullName evidence="1">Conjugative transfer protein 345</fullName>
    </submittedName>
</protein>
<reference evidence="1" key="1">
    <citation type="journal article" date="2015" name="Antimicrob. Agents Chemother.">
        <title>Complete nucleotide sequence of a conjugative plasmid carrying bla(PER-1).</title>
        <authorList>
            <person name="Li R."/>
            <person name="Wong M.H."/>
            <person name="Zhou Y."/>
            <person name="Chan E.W."/>
            <person name="Chen S."/>
        </authorList>
    </citation>
    <scope>NUCLEOTIDE SEQUENCE</scope>
    <source>
        <strain evidence="1">V36</strain>
        <plasmid evidence="1">pVPH1</plasmid>
    </source>
</reference>
<geneLocation type="plasmid" evidence="1">
    <name>pVPH1</name>
</geneLocation>
<accession>A0A0C5H146</accession>
<name>A0A0C5H146_VIBPH</name>
<dbReference type="EMBL" id="KP688397">
    <property type="protein sequence ID" value="AJP18250.1"/>
    <property type="molecule type" value="Genomic_DNA"/>
</dbReference>